<evidence type="ECO:0000313" key="2">
    <source>
        <dbReference type="EMBL" id="OZJ02800.1"/>
    </source>
</evidence>
<feature type="compositionally biased region" description="Acidic residues" evidence="1">
    <location>
        <begin position="636"/>
        <end position="645"/>
    </location>
</feature>
<protein>
    <submittedName>
        <fullName evidence="2">Uncharacterized protein</fullName>
    </submittedName>
</protein>
<gene>
    <name evidence="2" type="ORF">BZG36_04421</name>
</gene>
<dbReference type="Proteomes" id="UP000242875">
    <property type="component" value="Unassembled WGS sequence"/>
</dbReference>
<feature type="region of interest" description="Disordered" evidence="1">
    <location>
        <begin position="120"/>
        <end position="157"/>
    </location>
</feature>
<comment type="caution">
    <text evidence="2">The sequence shown here is derived from an EMBL/GenBank/DDBJ whole genome shotgun (WGS) entry which is preliminary data.</text>
</comment>
<feature type="compositionally biased region" description="Polar residues" evidence="1">
    <location>
        <begin position="276"/>
        <end position="285"/>
    </location>
</feature>
<feature type="region of interest" description="Disordered" evidence="1">
    <location>
        <begin position="1"/>
        <end position="78"/>
    </location>
</feature>
<feature type="compositionally biased region" description="Polar residues" evidence="1">
    <location>
        <begin position="317"/>
        <end position="328"/>
    </location>
</feature>
<feature type="compositionally biased region" description="Low complexity" evidence="1">
    <location>
        <begin position="477"/>
        <end position="493"/>
    </location>
</feature>
<feature type="region of interest" description="Disordered" evidence="1">
    <location>
        <begin position="194"/>
        <end position="223"/>
    </location>
</feature>
<feature type="compositionally biased region" description="Basic residues" evidence="1">
    <location>
        <begin position="1"/>
        <end position="18"/>
    </location>
</feature>
<evidence type="ECO:0000313" key="3">
    <source>
        <dbReference type="Proteomes" id="UP000242875"/>
    </source>
</evidence>
<reference evidence="2 3" key="1">
    <citation type="journal article" date="2017" name="Mycologia">
        <title>Bifiguratus adelaidae, gen. et sp. nov., a new member of Mucoromycotina in endophytic and soil-dwelling habitats.</title>
        <authorList>
            <person name="Torres-Cruz T.J."/>
            <person name="Billingsley Tobias T.L."/>
            <person name="Almatruk M."/>
            <person name="Hesse C."/>
            <person name="Kuske C.R."/>
            <person name="Desiro A."/>
            <person name="Benucci G.M."/>
            <person name="Bonito G."/>
            <person name="Stajich J.E."/>
            <person name="Dunlap C."/>
            <person name="Arnold A.E."/>
            <person name="Porras-Alfaro A."/>
        </authorList>
    </citation>
    <scope>NUCLEOTIDE SEQUENCE [LARGE SCALE GENOMIC DNA]</scope>
    <source>
        <strain evidence="2 3">AZ0501</strain>
    </source>
</reference>
<dbReference type="EMBL" id="MVBO01000125">
    <property type="protein sequence ID" value="OZJ02800.1"/>
    <property type="molecule type" value="Genomic_DNA"/>
</dbReference>
<feature type="region of interest" description="Disordered" evidence="1">
    <location>
        <begin position="235"/>
        <end position="348"/>
    </location>
</feature>
<proteinExistence type="predicted"/>
<feature type="compositionally biased region" description="Polar residues" evidence="1">
    <location>
        <begin position="213"/>
        <end position="223"/>
    </location>
</feature>
<sequence>MPNVKRTVKRISKILKHGHKDECDSTVPSEKSGLFQQNSQSITISDSPGSALQPSKKDEEFEKEGLESHDIDGNLALNTPEFNSTAAESSRVLLQNNSNLPPSSLKSTPAIVNLLMDPHIDNQDYTPPPSTLNSLAPPTRTFEPSIGSRGKSRSLNSDVWSTVSSVATGHGVEPMADHSSETPYKSNSELLAQPTSASDVNMKRASASLKSEPGSSLSEETIDSTSVGVRIRAMKDKSAHGLNNDTRTLERNSGPPKTDIDIPSDTVGTHDKVQPTGVSDINQNEGMMFSDAPETAAPRNNLKGDASNHSPSERTPTKRSSTHSSGKSATIGRFGEHLHNSPPVLETSAQDAPIDSANTLQRHVDTTQNNADNTTIKDGAATSSLFFGAQNDGEVAPAKASSSPLSILACSSPEGTTTSDTANRHISILSAKKPDQLHFPQSPVQIQESKRVEDLSGAFGPIPNVKDPIQSIRPIIHTSPASSGHSSPLSTPARGGSRTSSPKSENPTEPKPSLDDDKIPIWPRGNDESPLYPTAFNLARGERWPSNLAQRILARIPRGDEADEETDLNADPKDKIINNLATQIFEKQREMESLHLRIVQQETLRRGNTKDETIQTFEPSDLVPTTDAQAAQSEESTGDENDSDNDNPSRTYPLPAQRQVVSALEAGKSTDMARADYEDIIRSQAERISMLELQLMSIEEKLDAQPSDSSLIQQAATEHFTDASNARI</sequence>
<feature type="compositionally biased region" description="Polar residues" evidence="1">
    <location>
        <begin position="626"/>
        <end position="635"/>
    </location>
</feature>
<accession>A0A261XWS5</accession>
<feature type="region of interest" description="Disordered" evidence="1">
    <location>
        <begin position="605"/>
        <end position="656"/>
    </location>
</feature>
<keyword evidence="3" id="KW-1185">Reference proteome</keyword>
<name>A0A261XWS5_9FUNG</name>
<organism evidence="2 3">
    <name type="scientific">Bifiguratus adelaidae</name>
    <dbReference type="NCBI Taxonomy" id="1938954"/>
    <lineage>
        <taxon>Eukaryota</taxon>
        <taxon>Fungi</taxon>
        <taxon>Fungi incertae sedis</taxon>
        <taxon>Mucoromycota</taxon>
        <taxon>Mucoromycotina</taxon>
        <taxon>Endogonomycetes</taxon>
        <taxon>Endogonales</taxon>
        <taxon>Endogonales incertae sedis</taxon>
        <taxon>Bifiguratus</taxon>
    </lineage>
</organism>
<feature type="compositionally biased region" description="Polar residues" evidence="1">
    <location>
        <begin position="26"/>
        <end position="53"/>
    </location>
</feature>
<evidence type="ECO:0000256" key="1">
    <source>
        <dbReference type="SAM" id="MobiDB-lite"/>
    </source>
</evidence>
<feature type="region of interest" description="Disordered" evidence="1">
    <location>
        <begin position="476"/>
        <end position="529"/>
    </location>
</feature>
<feature type="compositionally biased region" description="Basic and acidic residues" evidence="1">
    <location>
        <begin position="55"/>
        <end position="72"/>
    </location>
</feature>
<feature type="compositionally biased region" description="Basic and acidic residues" evidence="1">
    <location>
        <begin position="506"/>
        <end position="519"/>
    </location>
</feature>
<dbReference type="AlphaFoldDB" id="A0A261XWS5"/>